<dbReference type="SUPFAM" id="SSF51197">
    <property type="entry name" value="Clavaminate synthase-like"/>
    <property type="match status" value="1"/>
</dbReference>
<keyword evidence="3" id="KW-1185">Reference proteome</keyword>
<organism evidence="2 3">
    <name type="scientific">Limnobacter thiooxidans</name>
    <dbReference type="NCBI Taxonomy" id="131080"/>
    <lineage>
        <taxon>Bacteria</taxon>
        <taxon>Pseudomonadati</taxon>
        <taxon>Pseudomonadota</taxon>
        <taxon>Betaproteobacteria</taxon>
        <taxon>Burkholderiales</taxon>
        <taxon>Burkholderiaceae</taxon>
        <taxon>Limnobacter</taxon>
    </lineage>
</organism>
<accession>A0AA86J076</accession>
<evidence type="ECO:0000313" key="3">
    <source>
        <dbReference type="Proteomes" id="UP001329151"/>
    </source>
</evidence>
<dbReference type="PANTHER" id="PTHR20883:SF48">
    <property type="entry name" value="ECTOINE DIOXYGENASE"/>
    <property type="match status" value="1"/>
</dbReference>
<proteinExistence type="predicted"/>
<dbReference type="PANTHER" id="PTHR20883">
    <property type="entry name" value="PHYTANOYL-COA DIOXYGENASE DOMAIN CONTAINING 1"/>
    <property type="match status" value="1"/>
</dbReference>
<dbReference type="InterPro" id="IPR008775">
    <property type="entry name" value="Phytyl_CoA_dOase-like"/>
</dbReference>
<dbReference type="EMBL" id="AP028947">
    <property type="protein sequence ID" value="BET25508.1"/>
    <property type="molecule type" value="Genomic_DNA"/>
</dbReference>
<dbReference type="AlphaFoldDB" id="A0AA86J076"/>
<gene>
    <name evidence="2" type="primary">thpD</name>
    <name evidence="2" type="ORF">RGQ30_10090</name>
</gene>
<dbReference type="Pfam" id="PF05721">
    <property type="entry name" value="PhyH"/>
    <property type="match status" value="1"/>
</dbReference>
<name>A0AA86J076_9BURK</name>
<dbReference type="Proteomes" id="UP001329151">
    <property type="component" value="Chromosome"/>
</dbReference>
<comment type="cofactor">
    <cofactor evidence="1">
        <name>Fe(2+)</name>
        <dbReference type="ChEBI" id="CHEBI:29033"/>
    </cofactor>
</comment>
<dbReference type="GO" id="GO:0016706">
    <property type="term" value="F:2-oxoglutarate-dependent dioxygenase activity"/>
    <property type="evidence" value="ECO:0007669"/>
    <property type="project" value="UniProtKB-ARBA"/>
</dbReference>
<evidence type="ECO:0000313" key="2">
    <source>
        <dbReference type="EMBL" id="BET25508.1"/>
    </source>
</evidence>
<evidence type="ECO:0000256" key="1">
    <source>
        <dbReference type="ARBA" id="ARBA00001954"/>
    </source>
</evidence>
<protein>
    <submittedName>
        <fullName evidence="2">Ectoine hydroxylase</fullName>
    </submittedName>
</protein>
<reference evidence="2 3" key="1">
    <citation type="submission" date="2023-10" db="EMBL/GenBank/DDBJ databases">
        <title>Complete Genome Sequence of Limnobacter thiooxidans CS-K2T, Isolated from freshwater lake sediments in Bavaria, Germany.</title>
        <authorList>
            <person name="Naruki M."/>
            <person name="Watanabe A."/>
            <person name="Warashina T."/>
            <person name="Morita T."/>
            <person name="Arakawa K."/>
        </authorList>
    </citation>
    <scope>NUCLEOTIDE SEQUENCE [LARGE SCALE GENOMIC DNA]</scope>
    <source>
        <strain evidence="2 3">CS-K2</strain>
    </source>
</reference>
<dbReference type="RefSeq" id="WP_130558781.1">
    <property type="nucleotide sequence ID" value="NZ_AP028947.1"/>
</dbReference>
<dbReference type="KEGG" id="lto:RGQ30_10090"/>
<dbReference type="GO" id="GO:0005506">
    <property type="term" value="F:iron ion binding"/>
    <property type="evidence" value="ECO:0007669"/>
    <property type="project" value="UniProtKB-ARBA"/>
</dbReference>
<dbReference type="Gene3D" id="2.60.120.620">
    <property type="entry name" value="q2cbj1_9rhob like domain"/>
    <property type="match status" value="1"/>
</dbReference>
<sequence>MIFSAVRDPYPTRDKSEGALIRRAEPVVYAKWTDDSPLTESQVRQFEREGYLVLTDVFSAHELDELRAASERVSKTCAQAHAGQLIKDALQNENSSQLRTLFGVHAMDGLLKETASNPRMLEVIQFLLNDSIYIHQSRLNFKSPQYGSGFEWHSDFETWHAEDGMPGMRAISATVLLTDEISAPGSLKFIPGSHRTFLACPGETPRSNYQDAFKKQAVGKPPALLLDLLQQHGGVQEVVAPAGSVLLFDCNVMHGAGNNTSEYLRANLFYVYNAISNALNAPYAADKPRPEFLAARQVNPLTAHVPA</sequence>